<dbReference type="PROSITE" id="PS01159">
    <property type="entry name" value="WW_DOMAIN_1"/>
    <property type="match status" value="1"/>
</dbReference>
<dbReference type="InterPro" id="IPR036020">
    <property type="entry name" value="WW_dom_sf"/>
</dbReference>
<organism evidence="5 6">
    <name type="scientific">Triparma columacea</name>
    <dbReference type="NCBI Taxonomy" id="722753"/>
    <lineage>
        <taxon>Eukaryota</taxon>
        <taxon>Sar</taxon>
        <taxon>Stramenopiles</taxon>
        <taxon>Ochrophyta</taxon>
        <taxon>Bolidophyceae</taxon>
        <taxon>Parmales</taxon>
        <taxon>Triparmaceae</taxon>
        <taxon>Triparma</taxon>
    </lineage>
</organism>
<dbReference type="Gene3D" id="2.10.50.10">
    <property type="entry name" value="Tumor Necrosis Factor Receptor, subunit A, domain 2"/>
    <property type="match status" value="5"/>
</dbReference>
<feature type="compositionally biased region" description="Polar residues" evidence="1">
    <location>
        <begin position="1686"/>
        <end position="1696"/>
    </location>
</feature>
<dbReference type="SMART" id="SM00456">
    <property type="entry name" value="WW"/>
    <property type="match status" value="1"/>
</dbReference>
<dbReference type="OrthoDB" id="413581at2759"/>
<feature type="chain" id="PRO_5040824614" description="WW domain-containing protein" evidence="3">
    <location>
        <begin position="19"/>
        <end position="2109"/>
    </location>
</feature>
<dbReference type="CDD" id="cd00185">
    <property type="entry name" value="TNFRSF"/>
    <property type="match status" value="2"/>
</dbReference>
<dbReference type="SUPFAM" id="SSF51045">
    <property type="entry name" value="WW domain"/>
    <property type="match status" value="1"/>
</dbReference>
<feature type="region of interest" description="Disordered" evidence="1">
    <location>
        <begin position="1991"/>
        <end position="2050"/>
    </location>
</feature>
<dbReference type="InterPro" id="IPR011641">
    <property type="entry name" value="Tyr-kin_ephrin_A/B_rcpt-like"/>
</dbReference>
<keyword evidence="2" id="KW-0472">Membrane</keyword>
<keyword evidence="3" id="KW-0732">Signal</keyword>
<evidence type="ECO:0000259" key="4">
    <source>
        <dbReference type="PROSITE" id="PS50020"/>
    </source>
</evidence>
<feature type="region of interest" description="Disordered" evidence="1">
    <location>
        <begin position="1642"/>
        <end position="1700"/>
    </location>
</feature>
<comment type="caution">
    <text evidence="5">The sequence shown here is derived from an EMBL/GenBank/DDBJ whole genome shotgun (WGS) entry which is preliminary data.</text>
</comment>
<feature type="signal peptide" evidence="3">
    <location>
        <begin position="1"/>
        <end position="18"/>
    </location>
</feature>
<dbReference type="EMBL" id="BRYA01000413">
    <property type="protein sequence ID" value="GMI48621.1"/>
    <property type="molecule type" value="Genomic_DNA"/>
</dbReference>
<dbReference type="SUPFAM" id="SSF57184">
    <property type="entry name" value="Growth factor receptor domain"/>
    <property type="match status" value="2"/>
</dbReference>
<keyword evidence="2" id="KW-1133">Transmembrane helix</keyword>
<dbReference type="PANTHER" id="PTHR46967:SF1">
    <property type="entry name" value="KERATIN-ASSOCIATED PROTEIN 16-1-LIKE"/>
    <property type="match status" value="1"/>
</dbReference>
<feature type="compositionally biased region" description="Polar residues" evidence="1">
    <location>
        <begin position="2032"/>
        <end position="2042"/>
    </location>
</feature>
<dbReference type="Proteomes" id="UP001165065">
    <property type="component" value="Unassembled WGS sequence"/>
</dbReference>
<evidence type="ECO:0000256" key="2">
    <source>
        <dbReference type="SAM" id="Phobius"/>
    </source>
</evidence>
<evidence type="ECO:0000256" key="3">
    <source>
        <dbReference type="SAM" id="SignalP"/>
    </source>
</evidence>
<proteinExistence type="predicted"/>
<dbReference type="Gene3D" id="2.20.70.10">
    <property type="match status" value="1"/>
</dbReference>
<feature type="compositionally biased region" description="Acidic residues" evidence="1">
    <location>
        <begin position="1642"/>
        <end position="1679"/>
    </location>
</feature>
<dbReference type="SMART" id="SM01411">
    <property type="entry name" value="Ephrin_rec_like"/>
    <property type="match status" value="7"/>
</dbReference>
<sequence length="2109" mass="230956">MLVLQSFMLACLVGTVLSQPHLRIPDEAKFLEQFANGNGLPTIEDPSESKFINHELMLGAARASNGVGYVKYDVDLADDHQYTLELGVEVEGNLVVLDDLSHDALHSFGEGGDDIYLNPGAREIIKRGDHIIGSHEGRWNDLITLDTPLQYGVTYSRVVDRVVSAGDGSRLTRVLTKKVHPQSTVKASSMRLALNFTEAKVRPSRELANDENLAFWCEEACNERSYYEKKNSDMAADGDPAAMDLRICDKCFEVTKPHLEFVKFNYNPTTKEPLFPSFKIGNGDGIVCHDCYAYLGTSINFELEYTSLYLRRFKLMYGGHIGFNYNITIDDPTFPPFWENEYHKFDPDEEPDGPGPLRITPEFRIPIGPPKPMPPPAPPLPCNDVSPLMSPTGALNAIGIRLADTCTIWLEFEGDFGMKLMGLGSAQGHTGYSFGIAGDLELGIQYTKFGPLENGRWRVANWDRSFYNPPKTADFSEFKTNGISIEMTFLPLIRMGITGGTFPFNMLSLVSELEIAPYIGYEAFPGEHSGTFAVTVVNDDAAKDGSIEKPHLGGDTLKIRLDYTDYEREDAIFIAIRNDCWENSVDGEPIEFMALMSKRTSFTGSGSIELEWTISYNDLFSTKQLDTGGFMCGLFDNLNDAEYGGFLCTDWLTHCEKNEWRIYPKLATQPFLDIAPSAPFAMFVNDLDDNRGIGIIEPQDQTEAVVGEPFTFKWDAKGFTHYAGHDAIGDAIAVKNVDIKLYYLTNCIPETFIGCTEEFMQVTEPNIGVPNTGEVTMQFEECTNRGHKLSDAGGKSGIKGSSVYAVIQGIENTNIVSRMSGEFYVQESPDCTKNDITFSFGESFLKVNSGLPGLTSDELQIGVHVVKTWYKDDIERFTEEVLTDGFHSWNASLPFKDVCRESCIKIEVTQGGAMGGSCVIWGGSIDMFRRTFRRGEWETILIDVDNCDFVAEASTAADFPVRVEGFNTTTVVPAFVTVKWDEGIACPAGQYLDDNWFLMEKFIEKDSCKVCKANEYSETKGEFCTECPAGKVIDSDVPAGHDSASDCQACKKGKYYDNEIDPSLSLDGIAVMSPHKCYVCGDDEYSDVNGATECKECPEGKAIRDKGSAADHMSINSCTNLCDSNHYFVKAGPYLLGWGRVGYESLAWCDLCSKCDDKYSDCSTCSGGRRLEDEGYSAQEIQERAAIILEEAEEVPRWEGRNGGVYFPDAGALHQQAKPPPALASKTRPFKVPEDQAVLIKRPESFRDRHEQITTEAVAEVAGKDNGRSLTTTDPCDTYYWGLGLAGGVTHFRIINPGGGLNKNMFEIDLYRDDNGQIEFPLIGPIVTDKHFYQYCDEMATPSWDDTVDCYIGTYSNFGDGKQDCKVCPAGKYQDVIGQSTCKDCPAGKYNLDDLGKDQTFHDSIDDCLAKVCPPGWHLLDLAKESTVTTAFGISTDCAMCDAGKYKIVGGEGPCTECEAGKYGHSQGAQSCTDCAMGKYGAGTGNTVCTMCGRGTYNEQVGSTKASECVECGAGRYSSKDGATSSNFCYLCPEGKASSAVGAVSESNCLKCDVGKYNRKTGANTCNDCEAGTYTSVEGSFECEKCDYGTQSDAVGATSASTCVTCEEGKYSGTKGATECKVCEEPLVVKFNSSQCVEEEFVYDDDSEDGGGGEEDSGGEGDGGGDGDEDGGEDGDGGNDDGKETNAPTPASTQAPLNPDAVNHECADTCPQVMFESCDPSFFQHQCSSNCDAQVKYIYDEYFKQNCPSDFSPPPIGFIEIESGFEIERLKPSKFLASKSDKLYLIKVLKHGIAKLAKGVHWSDVIITKLAGVDVTAAENAGSELGDGRRKLEEEERTEVKFRLIASVANVADGKGEEIPNVGKVEGQETSKDISMDLWTDLEDAFATKSVLDEGMEEVDPNALVQTDLAVSLRSEAQVSTDSLEKPEITVKIEGEIPQDTNNNGREGGFLDAGGEVIMIVVFSIVGVAFIVSGFVYKRHIDNAAIMRKYSEHSHAKKPKKPEVGDTKSPFHSVGLELPETGSRKGKDSDVSIDTFSTSTSDNRFRGSNPMANPKALLKTMSSIMVAPPRIPHPPSLPQGWSPIWSPEDQAYYFYNETSNRTQWQVPDA</sequence>
<name>A0A9W7GPN8_9STRA</name>
<feature type="transmembrane region" description="Helical" evidence="2">
    <location>
        <begin position="1957"/>
        <end position="1977"/>
    </location>
</feature>
<accession>A0A9W7GPN8</accession>
<protein>
    <recommendedName>
        <fullName evidence="4">WW domain-containing protein</fullName>
    </recommendedName>
</protein>
<dbReference type="Pfam" id="PF07699">
    <property type="entry name" value="Ephrin_rec_like"/>
    <property type="match status" value="3"/>
</dbReference>
<evidence type="ECO:0000256" key="1">
    <source>
        <dbReference type="SAM" id="MobiDB-lite"/>
    </source>
</evidence>
<evidence type="ECO:0000313" key="5">
    <source>
        <dbReference type="EMBL" id="GMI48621.1"/>
    </source>
</evidence>
<reference evidence="6" key="1">
    <citation type="journal article" date="2023" name="Commun. Biol.">
        <title>Genome analysis of Parmales, the sister group of diatoms, reveals the evolutionary specialization of diatoms from phago-mixotrophs to photoautotrophs.</title>
        <authorList>
            <person name="Ban H."/>
            <person name="Sato S."/>
            <person name="Yoshikawa S."/>
            <person name="Yamada K."/>
            <person name="Nakamura Y."/>
            <person name="Ichinomiya M."/>
            <person name="Sato N."/>
            <person name="Blanc-Mathieu R."/>
            <person name="Endo H."/>
            <person name="Kuwata A."/>
            <person name="Ogata H."/>
        </authorList>
    </citation>
    <scope>NUCLEOTIDE SEQUENCE [LARGE SCALE GENOMIC DNA]</scope>
</reference>
<keyword evidence="6" id="KW-1185">Reference proteome</keyword>
<dbReference type="InterPro" id="IPR009030">
    <property type="entry name" value="Growth_fac_rcpt_cys_sf"/>
</dbReference>
<gene>
    <name evidence="5" type="ORF">TrCOL_g7746</name>
</gene>
<keyword evidence="2" id="KW-0812">Transmembrane</keyword>
<dbReference type="PANTHER" id="PTHR46967">
    <property type="entry name" value="INSULIN-LIKE GROWTH FACTOR BINDING PROTEIN,N-TERMINAL"/>
    <property type="match status" value="1"/>
</dbReference>
<dbReference type="Pfam" id="PF00397">
    <property type="entry name" value="WW"/>
    <property type="match status" value="1"/>
</dbReference>
<dbReference type="CDD" id="cd00201">
    <property type="entry name" value="WW"/>
    <property type="match status" value="1"/>
</dbReference>
<dbReference type="InterPro" id="IPR001202">
    <property type="entry name" value="WW_dom"/>
</dbReference>
<dbReference type="PROSITE" id="PS50020">
    <property type="entry name" value="WW_DOMAIN_2"/>
    <property type="match status" value="1"/>
</dbReference>
<evidence type="ECO:0000313" key="6">
    <source>
        <dbReference type="Proteomes" id="UP001165065"/>
    </source>
</evidence>
<feature type="domain" description="WW" evidence="4">
    <location>
        <begin position="2075"/>
        <end position="2109"/>
    </location>
</feature>